<organism evidence="1 2">
    <name type="scientific">Crepidotus variabilis</name>
    <dbReference type="NCBI Taxonomy" id="179855"/>
    <lineage>
        <taxon>Eukaryota</taxon>
        <taxon>Fungi</taxon>
        <taxon>Dikarya</taxon>
        <taxon>Basidiomycota</taxon>
        <taxon>Agaricomycotina</taxon>
        <taxon>Agaricomycetes</taxon>
        <taxon>Agaricomycetidae</taxon>
        <taxon>Agaricales</taxon>
        <taxon>Agaricineae</taxon>
        <taxon>Crepidotaceae</taxon>
        <taxon>Crepidotus</taxon>
    </lineage>
</organism>
<evidence type="ECO:0000313" key="2">
    <source>
        <dbReference type="Proteomes" id="UP000807306"/>
    </source>
</evidence>
<accession>A0A9P6EHZ4</accession>
<name>A0A9P6EHZ4_9AGAR</name>
<keyword evidence="2" id="KW-1185">Reference proteome</keyword>
<gene>
    <name evidence="1" type="ORF">CPB83DRAFT_853624</name>
</gene>
<evidence type="ECO:0000313" key="1">
    <source>
        <dbReference type="EMBL" id="KAF9529014.1"/>
    </source>
</evidence>
<dbReference type="EMBL" id="MU157849">
    <property type="protein sequence ID" value="KAF9529014.1"/>
    <property type="molecule type" value="Genomic_DNA"/>
</dbReference>
<reference evidence="1" key="1">
    <citation type="submission" date="2020-11" db="EMBL/GenBank/DDBJ databases">
        <authorList>
            <consortium name="DOE Joint Genome Institute"/>
            <person name="Ahrendt S."/>
            <person name="Riley R."/>
            <person name="Andreopoulos W."/>
            <person name="Labutti K."/>
            <person name="Pangilinan J."/>
            <person name="Ruiz-Duenas F.J."/>
            <person name="Barrasa J.M."/>
            <person name="Sanchez-Garcia M."/>
            <person name="Camarero S."/>
            <person name="Miyauchi S."/>
            <person name="Serrano A."/>
            <person name="Linde D."/>
            <person name="Babiker R."/>
            <person name="Drula E."/>
            <person name="Ayuso-Fernandez I."/>
            <person name="Pacheco R."/>
            <person name="Padilla G."/>
            <person name="Ferreira P."/>
            <person name="Barriuso J."/>
            <person name="Kellner H."/>
            <person name="Castanera R."/>
            <person name="Alfaro M."/>
            <person name="Ramirez L."/>
            <person name="Pisabarro A.G."/>
            <person name="Kuo A."/>
            <person name="Tritt A."/>
            <person name="Lipzen A."/>
            <person name="He G."/>
            <person name="Yan M."/>
            <person name="Ng V."/>
            <person name="Cullen D."/>
            <person name="Martin F."/>
            <person name="Rosso M.-N."/>
            <person name="Henrissat B."/>
            <person name="Hibbett D."/>
            <person name="Martinez A.T."/>
            <person name="Grigoriev I.V."/>
        </authorList>
    </citation>
    <scope>NUCLEOTIDE SEQUENCE</scope>
    <source>
        <strain evidence="1">CBS 506.95</strain>
    </source>
</reference>
<proteinExistence type="predicted"/>
<protein>
    <submittedName>
        <fullName evidence="1">Uncharacterized protein</fullName>
    </submittedName>
</protein>
<sequence length="57" mass="6229">MTALLNLVSHLAICGRLSETGSKVSESLKFRRHQSKAANGECVGRLTLVVSRRFVSN</sequence>
<comment type="caution">
    <text evidence="1">The sequence shown here is derived from an EMBL/GenBank/DDBJ whole genome shotgun (WGS) entry which is preliminary data.</text>
</comment>
<dbReference type="AlphaFoldDB" id="A0A9P6EHZ4"/>
<dbReference type="Proteomes" id="UP000807306">
    <property type="component" value="Unassembled WGS sequence"/>
</dbReference>